<dbReference type="Proteomes" id="UP000664601">
    <property type="component" value="Unassembled WGS sequence"/>
</dbReference>
<dbReference type="EMBL" id="JAFREM010000028">
    <property type="protein sequence ID" value="MBO1307926.1"/>
    <property type="molecule type" value="Genomic_DNA"/>
</dbReference>
<proteinExistence type="predicted"/>
<organism evidence="1 2">
    <name type="scientific">Candidatus Enterococcus moelleringii</name>
    <dbReference type="NCBI Taxonomy" id="2815325"/>
    <lineage>
        <taxon>Bacteria</taxon>
        <taxon>Bacillati</taxon>
        <taxon>Bacillota</taxon>
        <taxon>Bacilli</taxon>
        <taxon>Lactobacillales</taxon>
        <taxon>Enterococcaceae</taxon>
        <taxon>Enterococcus</taxon>
    </lineage>
</organism>
<gene>
    <name evidence="1" type="ORF">JZO70_17255</name>
</gene>
<accession>A0ABS3LE69</accession>
<dbReference type="RefSeq" id="WP_207674912.1">
    <property type="nucleotide sequence ID" value="NZ_JAFREM010000028.1"/>
</dbReference>
<evidence type="ECO:0000313" key="2">
    <source>
        <dbReference type="Proteomes" id="UP000664601"/>
    </source>
</evidence>
<keyword evidence="2" id="KW-1185">Reference proteome</keyword>
<comment type="caution">
    <text evidence="1">The sequence shown here is derived from an EMBL/GenBank/DDBJ whole genome shotgun (WGS) entry which is preliminary data.</text>
</comment>
<name>A0ABS3LE69_9ENTE</name>
<reference evidence="1 2" key="1">
    <citation type="submission" date="2021-03" db="EMBL/GenBank/DDBJ databases">
        <title>Enterococcal diversity collection.</title>
        <authorList>
            <person name="Gilmore M.S."/>
            <person name="Schwartzman J."/>
            <person name="Van Tyne D."/>
            <person name="Martin M."/>
            <person name="Earl A.M."/>
            <person name="Manson A.L."/>
            <person name="Straub T."/>
            <person name="Salamzade R."/>
            <person name="Saavedra J."/>
            <person name="Lebreton F."/>
            <person name="Prichula J."/>
            <person name="Schaufler K."/>
            <person name="Gaca A."/>
            <person name="Sgardioli B."/>
            <person name="Wagenaar J."/>
            <person name="Strong T."/>
        </authorList>
    </citation>
    <scope>NUCLEOTIDE SEQUENCE [LARGE SCALE GENOMIC DNA]</scope>
    <source>
        <strain evidence="1 2">669A</strain>
    </source>
</reference>
<protein>
    <submittedName>
        <fullName evidence="1">Uncharacterized protein</fullName>
    </submittedName>
</protein>
<evidence type="ECO:0000313" key="1">
    <source>
        <dbReference type="EMBL" id="MBO1307926.1"/>
    </source>
</evidence>
<sequence>MAKETKVLESLRKFGVEPLENSSIVVQYAAPNLSEKVARFLIKSAPYYVLQICEEDLVLAPISWTGKVKEQQDPLKIPINTIQSVEVDQSGFDYQISIKLEDGNVDLLAQQKELSMFRQSGAVSVENFWGTKNWHSNNLDGTLKQLESLGAE</sequence>